<name>A0ABW2QSZ6_9NEIS</name>
<dbReference type="InterPro" id="IPR050469">
    <property type="entry name" value="Diguanylate_Cyclase"/>
</dbReference>
<proteinExistence type="predicted"/>
<keyword evidence="5" id="KW-0548">Nucleotidyltransferase</keyword>
<dbReference type="PANTHER" id="PTHR45138:SF9">
    <property type="entry name" value="DIGUANYLATE CYCLASE DGCM-RELATED"/>
    <property type="match status" value="1"/>
</dbReference>
<dbReference type="SMART" id="SM00267">
    <property type="entry name" value="GGDEF"/>
    <property type="match status" value="1"/>
</dbReference>
<dbReference type="RefSeq" id="WP_380186040.1">
    <property type="nucleotide sequence ID" value="NZ_JBHTBQ010000006.1"/>
</dbReference>
<dbReference type="InterPro" id="IPR029787">
    <property type="entry name" value="Nucleotide_cyclase"/>
</dbReference>
<dbReference type="GO" id="GO:0052621">
    <property type="term" value="F:diguanylate cyclase activity"/>
    <property type="evidence" value="ECO:0007669"/>
    <property type="project" value="UniProtKB-EC"/>
</dbReference>
<keyword evidence="3" id="KW-0472">Membrane</keyword>
<gene>
    <name evidence="5" type="ORF">ACFQNF_03180</name>
</gene>
<comment type="catalytic activity">
    <reaction evidence="2">
        <text>2 GTP = 3',3'-c-di-GMP + 2 diphosphate</text>
        <dbReference type="Rhea" id="RHEA:24898"/>
        <dbReference type="ChEBI" id="CHEBI:33019"/>
        <dbReference type="ChEBI" id="CHEBI:37565"/>
        <dbReference type="ChEBI" id="CHEBI:58805"/>
        <dbReference type="EC" id="2.7.7.65"/>
    </reaction>
</comment>
<sequence length="201" mass="22437">MMIDDGLLLLPWILALIMFGLWLWSEHLRRIQKIKLTGLIGKDMLTGLSSRRHFLDIAAREVNRSQRFSNPLTALIIDVDNLRHLNKTYGHISGDLALNHLAEACRQSVRDFDLVARFSGEEVALLLPDTPLDGAIVVAERIRRKSAENRICMPDGLAFTMTVCIGVAQTKNEMDSLEDLLLAADIALQSAMAVGPNKVMY</sequence>
<feature type="domain" description="GGDEF" evidence="4">
    <location>
        <begin position="70"/>
        <end position="201"/>
    </location>
</feature>
<keyword evidence="5" id="KW-0808">Transferase</keyword>
<reference evidence="6" key="1">
    <citation type="journal article" date="2019" name="Int. J. Syst. Evol. Microbiol.">
        <title>The Global Catalogue of Microorganisms (GCM) 10K type strain sequencing project: providing services to taxonomists for standard genome sequencing and annotation.</title>
        <authorList>
            <consortium name="The Broad Institute Genomics Platform"/>
            <consortium name="The Broad Institute Genome Sequencing Center for Infectious Disease"/>
            <person name="Wu L."/>
            <person name="Ma J."/>
        </authorList>
    </citation>
    <scope>NUCLEOTIDE SEQUENCE [LARGE SCALE GENOMIC DNA]</scope>
    <source>
        <strain evidence="6">CCUG 62945</strain>
    </source>
</reference>
<dbReference type="InterPro" id="IPR000160">
    <property type="entry name" value="GGDEF_dom"/>
</dbReference>
<dbReference type="NCBIfam" id="TIGR00254">
    <property type="entry name" value="GGDEF"/>
    <property type="match status" value="1"/>
</dbReference>
<dbReference type="Proteomes" id="UP001596473">
    <property type="component" value="Unassembled WGS sequence"/>
</dbReference>
<evidence type="ECO:0000256" key="3">
    <source>
        <dbReference type="SAM" id="Phobius"/>
    </source>
</evidence>
<evidence type="ECO:0000256" key="2">
    <source>
        <dbReference type="ARBA" id="ARBA00034247"/>
    </source>
</evidence>
<dbReference type="CDD" id="cd01949">
    <property type="entry name" value="GGDEF"/>
    <property type="match status" value="1"/>
</dbReference>
<dbReference type="PANTHER" id="PTHR45138">
    <property type="entry name" value="REGULATORY COMPONENTS OF SENSORY TRANSDUCTION SYSTEM"/>
    <property type="match status" value="1"/>
</dbReference>
<protein>
    <recommendedName>
        <fullName evidence="1">diguanylate cyclase</fullName>
        <ecNumber evidence="1">2.7.7.65</ecNumber>
    </recommendedName>
</protein>
<comment type="caution">
    <text evidence="5">The sequence shown here is derived from an EMBL/GenBank/DDBJ whole genome shotgun (WGS) entry which is preliminary data.</text>
</comment>
<dbReference type="EC" id="2.7.7.65" evidence="1"/>
<evidence type="ECO:0000259" key="4">
    <source>
        <dbReference type="PROSITE" id="PS50887"/>
    </source>
</evidence>
<evidence type="ECO:0000313" key="5">
    <source>
        <dbReference type="EMBL" id="MFC7418876.1"/>
    </source>
</evidence>
<dbReference type="Gene3D" id="3.30.70.270">
    <property type="match status" value="1"/>
</dbReference>
<keyword evidence="6" id="KW-1185">Reference proteome</keyword>
<evidence type="ECO:0000313" key="6">
    <source>
        <dbReference type="Proteomes" id="UP001596473"/>
    </source>
</evidence>
<dbReference type="EMBL" id="JBHTBQ010000006">
    <property type="protein sequence ID" value="MFC7418876.1"/>
    <property type="molecule type" value="Genomic_DNA"/>
</dbReference>
<keyword evidence="3" id="KW-1133">Transmembrane helix</keyword>
<keyword evidence="3" id="KW-0812">Transmembrane</keyword>
<accession>A0ABW2QSZ6</accession>
<dbReference type="SUPFAM" id="SSF55073">
    <property type="entry name" value="Nucleotide cyclase"/>
    <property type="match status" value="1"/>
</dbReference>
<dbReference type="PROSITE" id="PS50887">
    <property type="entry name" value="GGDEF"/>
    <property type="match status" value="1"/>
</dbReference>
<dbReference type="InterPro" id="IPR043128">
    <property type="entry name" value="Rev_trsase/Diguanyl_cyclase"/>
</dbReference>
<dbReference type="Pfam" id="PF00990">
    <property type="entry name" value="GGDEF"/>
    <property type="match status" value="1"/>
</dbReference>
<organism evidence="5 6">
    <name type="scientific">Iodobacter arcticus</name>
    <dbReference type="NCBI Taxonomy" id="590593"/>
    <lineage>
        <taxon>Bacteria</taxon>
        <taxon>Pseudomonadati</taxon>
        <taxon>Pseudomonadota</taxon>
        <taxon>Betaproteobacteria</taxon>
        <taxon>Neisseriales</taxon>
        <taxon>Chitinibacteraceae</taxon>
        <taxon>Iodobacter</taxon>
    </lineage>
</organism>
<evidence type="ECO:0000256" key="1">
    <source>
        <dbReference type="ARBA" id="ARBA00012528"/>
    </source>
</evidence>
<feature type="transmembrane region" description="Helical" evidence="3">
    <location>
        <begin position="6"/>
        <end position="25"/>
    </location>
</feature>